<name>A0A0P9F760_9CHLR</name>
<sequence length="88" mass="9668">PGGSEPEIIYMFGQPWWGQGYAGEVVPAMLRYGTEQCGLPRVMATIAPENVASQRVAARADMRFEGEIIDPDDGLPTRVYFYAPESEG</sequence>
<dbReference type="InterPro" id="IPR000182">
    <property type="entry name" value="GNAT_dom"/>
</dbReference>
<dbReference type="GO" id="GO:0016747">
    <property type="term" value="F:acyltransferase activity, transferring groups other than amino-acyl groups"/>
    <property type="evidence" value="ECO:0007669"/>
    <property type="project" value="InterPro"/>
</dbReference>
<comment type="caution">
    <text evidence="2">The sequence shown here is derived from an EMBL/GenBank/DDBJ whole genome shotgun (WGS) entry which is preliminary data.</text>
</comment>
<evidence type="ECO:0000313" key="3">
    <source>
        <dbReference type="Proteomes" id="UP000050509"/>
    </source>
</evidence>
<dbReference type="InterPro" id="IPR051531">
    <property type="entry name" value="N-acetyltransferase"/>
</dbReference>
<dbReference type="Proteomes" id="UP000050509">
    <property type="component" value="Unassembled WGS sequence"/>
</dbReference>
<protein>
    <recommendedName>
        <fullName evidence="1">N-acetyltransferase domain-containing protein</fullName>
    </recommendedName>
</protein>
<dbReference type="EMBL" id="LJCR01002972">
    <property type="protein sequence ID" value="KPV48072.1"/>
    <property type="molecule type" value="Genomic_DNA"/>
</dbReference>
<proteinExistence type="predicted"/>
<evidence type="ECO:0000259" key="1">
    <source>
        <dbReference type="Pfam" id="PF13302"/>
    </source>
</evidence>
<dbReference type="PANTHER" id="PTHR43792:SF1">
    <property type="entry name" value="N-ACETYLTRANSFERASE DOMAIN-CONTAINING PROTEIN"/>
    <property type="match status" value="1"/>
</dbReference>
<keyword evidence="3" id="KW-1185">Reference proteome</keyword>
<gene>
    <name evidence="2" type="ORF">SE17_40025</name>
</gene>
<dbReference type="AlphaFoldDB" id="A0A0P9F760"/>
<accession>A0A0P9F760</accession>
<dbReference type="Gene3D" id="3.40.630.30">
    <property type="match status" value="1"/>
</dbReference>
<dbReference type="SUPFAM" id="SSF55729">
    <property type="entry name" value="Acyl-CoA N-acyltransferases (Nat)"/>
    <property type="match status" value="1"/>
</dbReference>
<feature type="domain" description="N-acetyltransferase" evidence="1">
    <location>
        <begin position="5"/>
        <end position="63"/>
    </location>
</feature>
<reference evidence="2 3" key="1">
    <citation type="submission" date="2015-09" db="EMBL/GenBank/DDBJ databases">
        <title>Draft genome sequence of Kouleothrix aurantiaca JCM 19913.</title>
        <authorList>
            <person name="Hemp J."/>
        </authorList>
    </citation>
    <scope>NUCLEOTIDE SEQUENCE [LARGE SCALE GENOMIC DNA]</scope>
    <source>
        <strain evidence="2 3">COM-B</strain>
    </source>
</reference>
<organism evidence="2 3">
    <name type="scientific">Kouleothrix aurantiaca</name>
    <dbReference type="NCBI Taxonomy" id="186479"/>
    <lineage>
        <taxon>Bacteria</taxon>
        <taxon>Bacillati</taxon>
        <taxon>Chloroflexota</taxon>
        <taxon>Chloroflexia</taxon>
        <taxon>Chloroflexales</taxon>
        <taxon>Roseiflexineae</taxon>
        <taxon>Roseiflexaceae</taxon>
        <taxon>Kouleothrix</taxon>
    </lineage>
</organism>
<dbReference type="PANTHER" id="PTHR43792">
    <property type="entry name" value="GNAT FAMILY, PUTATIVE (AFU_ORTHOLOGUE AFUA_3G00765)-RELATED-RELATED"/>
    <property type="match status" value="1"/>
</dbReference>
<feature type="non-terminal residue" evidence="2">
    <location>
        <position position="1"/>
    </location>
</feature>
<evidence type="ECO:0000313" key="2">
    <source>
        <dbReference type="EMBL" id="KPV48072.1"/>
    </source>
</evidence>
<dbReference type="InterPro" id="IPR016181">
    <property type="entry name" value="Acyl_CoA_acyltransferase"/>
</dbReference>
<dbReference type="Pfam" id="PF13302">
    <property type="entry name" value="Acetyltransf_3"/>
    <property type="match status" value="1"/>
</dbReference>